<dbReference type="EMBL" id="CAXDID020000133">
    <property type="protein sequence ID" value="CAL6036266.1"/>
    <property type="molecule type" value="Genomic_DNA"/>
</dbReference>
<dbReference type="PROSITE" id="PS50090">
    <property type="entry name" value="MYB_LIKE"/>
    <property type="match status" value="2"/>
</dbReference>
<dbReference type="SMART" id="SM00717">
    <property type="entry name" value="SANT"/>
    <property type="match status" value="2"/>
</dbReference>
<evidence type="ECO:0000313" key="11">
    <source>
        <dbReference type="Proteomes" id="UP001642409"/>
    </source>
</evidence>
<dbReference type="InterPro" id="IPR051575">
    <property type="entry name" value="Myb-like_DNA-bd"/>
</dbReference>
<comment type="caution">
    <text evidence="8">The sequence shown here is derived from an EMBL/GenBank/DDBJ whole genome shotgun (WGS) entry which is preliminary data.</text>
</comment>
<dbReference type="Proteomes" id="UP001642409">
    <property type="component" value="Unassembled WGS sequence"/>
</dbReference>
<evidence type="ECO:0000259" key="5">
    <source>
        <dbReference type="PROSITE" id="PS50090"/>
    </source>
</evidence>
<evidence type="ECO:0000256" key="3">
    <source>
        <dbReference type="ARBA" id="ARBA00023163"/>
    </source>
</evidence>
<evidence type="ECO:0000313" key="9">
    <source>
        <dbReference type="EMBL" id="CAL6008219.1"/>
    </source>
</evidence>
<dbReference type="PANTHER" id="PTHR46621">
    <property type="entry name" value="SNRNA-ACTIVATING PROTEIN COMPLEX SUBUNIT 4"/>
    <property type="match status" value="1"/>
</dbReference>
<dbReference type="GO" id="GO:0000978">
    <property type="term" value="F:RNA polymerase II cis-regulatory region sequence-specific DNA binding"/>
    <property type="evidence" value="ECO:0007669"/>
    <property type="project" value="TreeGrafter"/>
</dbReference>
<dbReference type="SUPFAM" id="SSF46689">
    <property type="entry name" value="Homeodomain-like"/>
    <property type="match status" value="1"/>
</dbReference>
<reference evidence="9 11" key="2">
    <citation type="submission" date="2024-07" db="EMBL/GenBank/DDBJ databases">
        <authorList>
            <person name="Akdeniz Z."/>
        </authorList>
    </citation>
    <scope>NUCLEOTIDE SEQUENCE [LARGE SCALE GENOMIC DNA]</scope>
</reference>
<dbReference type="AlphaFoldDB" id="A0AA86USK2"/>
<reference evidence="8" key="1">
    <citation type="submission" date="2023-06" db="EMBL/GenBank/DDBJ databases">
        <authorList>
            <person name="Kurt Z."/>
        </authorList>
    </citation>
    <scope>NUCLEOTIDE SEQUENCE</scope>
</reference>
<evidence type="ECO:0000256" key="2">
    <source>
        <dbReference type="ARBA" id="ARBA00023125"/>
    </source>
</evidence>
<dbReference type="PANTHER" id="PTHR46621:SF1">
    <property type="entry name" value="SNRNA-ACTIVATING PROTEIN COMPLEX SUBUNIT 4"/>
    <property type="match status" value="1"/>
</dbReference>
<dbReference type="PROSITE" id="PS51294">
    <property type="entry name" value="HTH_MYB"/>
    <property type="match status" value="1"/>
</dbReference>
<keyword evidence="4" id="KW-0539">Nucleus</keyword>
<feature type="domain" description="Myb-like" evidence="5">
    <location>
        <begin position="68"/>
        <end position="125"/>
    </location>
</feature>
<feature type="domain" description="HTH myb-type" evidence="6">
    <location>
        <begin position="126"/>
        <end position="184"/>
    </location>
</feature>
<dbReference type="EMBL" id="CATOUU010000967">
    <property type="protein sequence ID" value="CAI9963237.1"/>
    <property type="molecule type" value="Genomic_DNA"/>
</dbReference>
<evidence type="ECO:0000256" key="1">
    <source>
        <dbReference type="ARBA" id="ARBA00023015"/>
    </source>
</evidence>
<proteinExistence type="predicted"/>
<dbReference type="Pfam" id="PF13921">
    <property type="entry name" value="Myb_DNA-bind_6"/>
    <property type="match status" value="1"/>
</dbReference>
<dbReference type="GO" id="GO:0019185">
    <property type="term" value="C:snRNA-activating protein complex"/>
    <property type="evidence" value="ECO:0007669"/>
    <property type="project" value="TreeGrafter"/>
</dbReference>
<dbReference type="EMBL" id="CATOUU010000845">
    <property type="protein sequence ID" value="CAI9954175.1"/>
    <property type="molecule type" value="Genomic_DNA"/>
</dbReference>
<dbReference type="EMBL" id="CAXDID020000057">
    <property type="protein sequence ID" value="CAL6008219.1"/>
    <property type="molecule type" value="Genomic_DNA"/>
</dbReference>
<dbReference type="GO" id="GO:0042795">
    <property type="term" value="P:snRNA transcription by RNA polymerase II"/>
    <property type="evidence" value="ECO:0007669"/>
    <property type="project" value="TreeGrafter"/>
</dbReference>
<keyword evidence="11" id="KW-1185">Reference proteome</keyword>
<evidence type="ECO:0000313" key="8">
    <source>
        <dbReference type="EMBL" id="CAI9963237.1"/>
    </source>
</evidence>
<sequence>MSFYDECQPQYQLEQSYNDYQNSEQKFQEDNIILSTSNNAITYTANPTPESNCAPFIHMIFKQPTKLKSTVQVNNWSEEQDNYLISLINFYHYKNWSKVACGMTQKFPEVLRSSNQCNQRWLRVLNPTIVKGKWSSDEDQQLLNILKTIDEIDARKWSFVANELQGRTDIQIRYRIQKLKIWLLENGVPIAWFNE</sequence>
<keyword evidence="2 8" id="KW-0238">DNA-binding</keyword>
<protein>
    <submittedName>
        <fullName evidence="8">Myb-like DNA-binding domain-containing protein</fullName>
    </submittedName>
    <submittedName>
        <fullName evidence="9">Myb-like_DNA-binding domain-containing protein</fullName>
    </submittedName>
</protein>
<dbReference type="CDD" id="cd00167">
    <property type="entry name" value="SANT"/>
    <property type="match status" value="2"/>
</dbReference>
<gene>
    <name evidence="9" type="ORF">HINF_LOCUS21011</name>
    <name evidence="10" type="ORF">HINF_LOCUS36329</name>
    <name evidence="7" type="ORF">HINF_LOCUS41820</name>
    <name evidence="8" type="ORF">HINF_LOCUS50882</name>
</gene>
<keyword evidence="3" id="KW-0804">Transcription</keyword>
<organism evidence="8">
    <name type="scientific">Hexamita inflata</name>
    <dbReference type="NCBI Taxonomy" id="28002"/>
    <lineage>
        <taxon>Eukaryota</taxon>
        <taxon>Metamonada</taxon>
        <taxon>Diplomonadida</taxon>
        <taxon>Hexamitidae</taxon>
        <taxon>Hexamitinae</taxon>
        <taxon>Hexamita</taxon>
    </lineage>
</organism>
<dbReference type="InterPro" id="IPR017930">
    <property type="entry name" value="Myb_dom"/>
</dbReference>
<feature type="domain" description="Myb-like" evidence="5">
    <location>
        <begin position="126"/>
        <end position="180"/>
    </location>
</feature>
<evidence type="ECO:0000259" key="6">
    <source>
        <dbReference type="PROSITE" id="PS51294"/>
    </source>
</evidence>
<dbReference type="GO" id="GO:0042796">
    <property type="term" value="P:snRNA transcription by RNA polymerase III"/>
    <property type="evidence" value="ECO:0007669"/>
    <property type="project" value="TreeGrafter"/>
</dbReference>
<dbReference type="InterPro" id="IPR001005">
    <property type="entry name" value="SANT/Myb"/>
</dbReference>
<accession>A0AA86USK2</accession>
<evidence type="ECO:0000256" key="4">
    <source>
        <dbReference type="ARBA" id="ARBA00023242"/>
    </source>
</evidence>
<evidence type="ECO:0000313" key="10">
    <source>
        <dbReference type="EMBL" id="CAL6036266.1"/>
    </source>
</evidence>
<name>A0AA86USK2_9EUKA</name>
<dbReference type="GO" id="GO:0001006">
    <property type="term" value="F:RNA polymerase III type 3 promoter sequence-specific DNA binding"/>
    <property type="evidence" value="ECO:0007669"/>
    <property type="project" value="TreeGrafter"/>
</dbReference>
<dbReference type="Gene3D" id="1.10.10.60">
    <property type="entry name" value="Homeodomain-like"/>
    <property type="match status" value="2"/>
</dbReference>
<evidence type="ECO:0000313" key="7">
    <source>
        <dbReference type="EMBL" id="CAI9954175.1"/>
    </source>
</evidence>
<keyword evidence="1" id="KW-0805">Transcription regulation</keyword>
<dbReference type="InterPro" id="IPR009057">
    <property type="entry name" value="Homeodomain-like_sf"/>
</dbReference>